<name>X1GQC3_9ZZZZ</name>
<dbReference type="AlphaFoldDB" id="X1GQC3"/>
<proteinExistence type="predicted"/>
<evidence type="ECO:0008006" key="2">
    <source>
        <dbReference type="Google" id="ProtNLM"/>
    </source>
</evidence>
<dbReference type="SUPFAM" id="SSF46785">
    <property type="entry name" value="Winged helix' DNA-binding domain"/>
    <property type="match status" value="1"/>
</dbReference>
<organism evidence="1">
    <name type="scientific">marine sediment metagenome</name>
    <dbReference type="NCBI Taxonomy" id="412755"/>
    <lineage>
        <taxon>unclassified sequences</taxon>
        <taxon>metagenomes</taxon>
        <taxon>ecological metagenomes</taxon>
    </lineage>
</organism>
<accession>X1GQC3</accession>
<protein>
    <recommendedName>
        <fullName evidence="2">HTH marR-type domain-containing protein</fullName>
    </recommendedName>
</protein>
<reference evidence="1" key="1">
    <citation type="journal article" date="2014" name="Front. Microbiol.">
        <title>High frequency of phylogenetically diverse reductive dehalogenase-homologous genes in deep subseafloor sedimentary metagenomes.</title>
        <authorList>
            <person name="Kawai M."/>
            <person name="Futagami T."/>
            <person name="Toyoda A."/>
            <person name="Takaki Y."/>
            <person name="Nishi S."/>
            <person name="Hori S."/>
            <person name="Arai W."/>
            <person name="Tsubouchi T."/>
            <person name="Morono Y."/>
            <person name="Uchiyama I."/>
            <person name="Ito T."/>
            <person name="Fujiyama A."/>
            <person name="Inagaki F."/>
            <person name="Takami H."/>
        </authorList>
    </citation>
    <scope>NUCLEOTIDE SEQUENCE</scope>
    <source>
        <strain evidence="1">Expedition CK06-06</strain>
    </source>
</reference>
<dbReference type="EMBL" id="BARU01021331">
    <property type="protein sequence ID" value="GAH59397.1"/>
    <property type="molecule type" value="Genomic_DNA"/>
</dbReference>
<comment type="caution">
    <text evidence="1">The sequence shown here is derived from an EMBL/GenBank/DDBJ whole genome shotgun (WGS) entry which is preliminary data.</text>
</comment>
<dbReference type="Pfam" id="PF13412">
    <property type="entry name" value="HTH_24"/>
    <property type="match status" value="1"/>
</dbReference>
<evidence type="ECO:0000313" key="1">
    <source>
        <dbReference type="EMBL" id="GAH59397.1"/>
    </source>
</evidence>
<sequence>MTSVRKQKTLKQINRKVILNILRNSGELSISELSKKVNLSKPTLMKIMNYYIRNRLITIAGKGSSTEEGGKRPNIFKFNADGGYAIGMIISANRLFSVITDLKSKILDKISITLKTNEGFESVLKKIIDSYNYL</sequence>
<dbReference type="InterPro" id="IPR036388">
    <property type="entry name" value="WH-like_DNA-bd_sf"/>
</dbReference>
<feature type="non-terminal residue" evidence="1">
    <location>
        <position position="134"/>
    </location>
</feature>
<dbReference type="InterPro" id="IPR036390">
    <property type="entry name" value="WH_DNA-bd_sf"/>
</dbReference>
<dbReference type="Gene3D" id="1.10.10.10">
    <property type="entry name" value="Winged helix-like DNA-binding domain superfamily/Winged helix DNA-binding domain"/>
    <property type="match status" value="1"/>
</dbReference>
<gene>
    <name evidence="1" type="ORF">S03H2_34924</name>
</gene>